<evidence type="ECO:0000259" key="3">
    <source>
        <dbReference type="SMART" id="SM00214"/>
    </source>
</evidence>
<proteinExistence type="predicted"/>
<evidence type="ECO:0000256" key="2">
    <source>
        <dbReference type="SAM" id="SignalP"/>
    </source>
</evidence>
<evidence type="ECO:0000313" key="5">
    <source>
        <dbReference type="Proteomes" id="UP001231518"/>
    </source>
</evidence>
<dbReference type="Proteomes" id="UP001231518">
    <property type="component" value="Chromosome 20"/>
</dbReference>
<feature type="region of interest" description="Disordered" evidence="1">
    <location>
        <begin position="37"/>
        <end position="105"/>
    </location>
</feature>
<reference evidence="4" key="1">
    <citation type="submission" date="2023-03" db="EMBL/GenBank/DDBJ databases">
        <title>Chromosome-level genomes of two armyworms, Mythimna separata and Mythimna loreyi, provide insights into the biosynthesis and reception of sex pheromones.</title>
        <authorList>
            <person name="Zhao H."/>
        </authorList>
    </citation>
    <scope>NUCLEOTIDE SEQUENCE</scope>
    <source>
        <strain evidence="4">BeijingLab</strain>
        <tissue evidence="4">Pupa</tissue>
    </source>
</reference>
<dbReference type="SMART" id="SM00214">
    <property type="entry name" value="VWC"/>
    <property type="match status" value="3"/>
</dbReference>
<sequence>MSAGAVALWCALVVAASVRAAAYTVDCNHEYTDCDTELSKMTGDEDDGRSHTVPLRDPTTESPQPQTTTATVIKSSTTTEAPVEQKADEESDQTNPPEVGELPMPTQETIKPRARLLNLNVDELQNFAIALHNDTNAKSEKKHMPDLSDVNLDVDEDDEPRLITVDHKHKDMPDKFYANLQAPFHPLMTVDRAGSEEVECKENEISYKVGERMDRGCEETCECVSGGVFDCAPRCKHPYIRRGRRLNDPLCFESPVDECCSIIACATNNADPKISKIEMCRYGNESHPVGSTWHIGCEQTCSCEPKSIVTCKPRCNPLPVSDKCINVQDPNDACCEVQVCDVSHDVHEEPDNSTTSTSTTTEQILKGFEDYDDQAEHIQTRPLVLTEPIGSVKVLQNNSVQVNLMQLNQSQDPIHLLLSNDGGRTFSDVELKYSNLILNLEGGKDYILKTKETGTKFNFTITTSDGVGLNEVPNEDIHNVSKVGCYHDGHFYAIGEEFHIGCSELCECTGPDEHECAALVCPSHVGLELVSKGCVRWAPSPPASPPNCCPRTARWAGAGVQGLRALGALPTGFSTELLPQDSQVSQRWDVPL</sequence>
<comment type="caution">
    <text evidence="4">The sequence shown here is derived from an EMBL/GenBank/DDBJ whole genome shotgun (WGS) entry which is preliminary data.</text>
</comment>
<gene>
    <name evidence="4" type="ORF">PYW07_008044</name>
</gene>
<keyword evidence="2" id="KW-0732">Signal</keyword>
<feature type="domain" description="VWFC" evidence="3">
    <location>
        <begin position="280"/>
        <end position="340"/>
    </location>
</feature>
<feature type="compositionally biased region" description="Low complexity" evidence="1">
    <location>
        <begin position="60"/>
        <end position="79"/>
    </location>
</feature>
<dbReference type="SUPFAM" id="SSF57603">
    <property type="entry name" value="FnI-like domain"/>
    <property type="match status" value="1"/>
</dbReference>
<evidence type="ECO:0000256" key="1">
    <source>
        <dbReference type="SAM" id="MobiDB-lite"/>
    </source>
</evidence>
<evidence type="ECO:0000313" key="4">
    <source>
        <dbReference type="EMBL" id="KAJ8724064.1"/>
    </source>
</evidence>
<feature type="chain" id="PRO_5042080778" description="VWFC domain-containing protein" evidence="2">
    <location>
        <begin position="23"/>
        <end position="592"/>
    </location>
</feature>
<feature type="domain" description="VWFC" evidence="3">
    <location>
        <begin position="200"/>
        <end position="265"/>
    </location>
</feature>
<dbReference type="InterPro" id="IPR001007">
    <property type="entry name" value="VWF_dom"/>
</dbReference>
<feature type="domain" description="VWFC" evidence="3">
    <location>
        <begin position="485"/>
        <end position="550"/>
    </location>
</feature>
<dbReference type="EMBL" id="JARGEI010000011">
    <property type="protein sequence ID" value="KAJ8724064.1"/>
    <property type="molecule type" value="Genomic_DNA"/>
</dbReference>
<accession>A0AAD7YS37</accession>
<organism evidence="4 5">
    <name type="scientific">Mythimna separata</name>
    <name type="common">Oriental armyworm</name>
    <name type="synonym">Pseudaletia separata</name>
    <dbReference type="NCBI Taxonomy" id="271217"/>
    <lineage>
        <taxon>Eukaryota</taxon>
        <taxon>Metazoa</taxon>
        <taxon>Ecdysozoa</taxon>
        <taxon>Arthropoda</taxon>
        <taxon>Hexapoda</taxon>
        <taxon>Insecta</taxon>
        <taxon>Pterygota</taxon>
        <taxon>Neoptera</taxon>
        <taxon>Endopterygota</taxon>
        <taxon>Lepidoptera</taxon>
        <taxon>Glossata</taxon>
        <taxon>Ditrysia</taxon>
        <taxon>Noctuoidea</taxon>
        <taxon>Noctuidae</taxon>
        <taxon>Noctuinae</taxon>
        <taxon>Hadenini</taxon>
        <taxon>Mythimna</taxon>
    </lineage>
</organism>
<name>A0AAD7YS37_MYTSE</name>
<dbReference type="AlphaFoldDB" id="A0AAD7YS37"/>
<keyword evidence="5" id="KW-1185">Reference proteome</keyword>
<protein>
    <recommendedName>
        <fullName evidence="3">VWFC domain-containing protein</fullName>
    </recommendedName>
</protein>
<feature type="signal peptide" evidence="2">
    <location>
        <begin position="1"/>
        <end position="22"/>
    </location>
</feature>